<keyword evidence="2" id="KW-0812">Transmembrane</keyword>
<feature type="coiled-coil region" evidence="1">
    <location>
        <begin position="187"/>
        <end position="214"/>
    </location>
</feature>
<evidence type="ECO:0000256" key="2">
    <source>
        <dbReference type="SAM" id="Phobius"/>
    </source>
</evidence>
<accession>A0ABT3QSF0</accession>
<evidence type="ECO:0000256" key="1">
    <source>
        <dbReference type="SAM" id="Coils"/>
    </source>
</evidence>
<keyword evidence="2" id="KW-1133">Transmembrane helix</keyword>
<evidence type="ECO:0000313" key="4">
    <source>
        <dbReference type="Proteomes" id="UP001301216"/>
    </source>
</evidence>
<organism evidence="3 4">
    <name type="scientific">Ochrobactrum chromiisoli</name>
    <dbReference type="NCBI Taxonomy" id="2993941"/>
    <lineage>
        <taxon>Bacteria</taxon>
        <taxon>Pseudomonadati</taxon>
        <taxon>Pseudomonadota</taxon>
        <taxon>Alphaproteobacteria</taxon>
        <taxon>Hyphomicrobiales</taxon>
        <taxon>Brucellaceae</taxon>
        <taxon>Brucella/Ochrobactrum group</taxon>
        <taxon>Ochrobactrum</taxon>
    </lineage>
</organism>
<sequence>MKSLSNVAAFVDYSEAEAVFFGKNKLKLPINYSSKDLVTLNTFDVDELERFVLEKIHKDQKSTILSSVLFEFCKDIPEADRFRYIVKNIRRILNDAQEGYNLFASEFSYEKIKSKTEEAISEYANKIHKTFHDIQNQILGVPLATVIVAVQLKKITTCGNEFWTNTMIAIGATLFAAFLTLAIFNQIMTLTSINSDLTRQKEKLKAQYALIAEQFISLFDKLNGRVFMHKIVLFSIAAVAWIGVAATWYVLYRLNSVDPIACV</sequence>
<keyword evidence="2" id="KW-0472">Membrane</keyword>
<feature type="transmembrane region" description="Helical" evidence="2">
    <location>
        <begin position="162"/>
        <end position="184"/>
    </location>
</feature>
<gene>
    <name evidence="3" type="ORF">OPR82_17555</name>
</gene>
<dbReference type="EMBL" id="JAPHAV010000012">
    <property type="protein sequence ID" value="MCX2698538.1"/>
    <property type="molecule type" value="Genomic_DNA"/>
</dbReference>
<protein>
    <submittedName>
        <fullName evidence="3">Uncharacterized protein</fullName>
    </submittedName>
</protein>
<dbReference type="Proteomes" id="UP001301216">
    <property type="component" value="Unassembled WGS sequence"/>
</dbReference>
<feature type="transmembrane region" description="Helical" evidence="2">
    <location>
        <begin position="231"/>
        <end position="251"/>
    </location>
</feature>
<proteinExistence type="predicted"/>
<dbReference type="RefSeq" id="WP_265986226.1">
    <property type="nucleotide sequence ID" value="NZ_JAPHAV010000012.1"/>
</dbReference>
<evidence type="ECO:0000313" key="3">
    <source>
        <dbReference type="EMBL" id="MCX2698538.1"/>
    </source>
</evidence>
<keyword evidence="4" id="KW-1185">Reference proteome</keyword>
<comment type="caution">
    <text evidence="3">The sequence shown here is derived from an EMBL/GenBank/DDBJ whole genome shotgun (WGS) entry which is preliminary data.</text>
</comment>
<name>A0ABT3QSF0_9HYPH</name>
<reference evidence="3 4" key="1">
    <citation type="submission" date="2022-11" db="EMBL/GenBank/DDBJ databases">
        <title>Brucella sp. YY2X, whole genome shotgun sequencing project.</title>
        <authorList>
            <person name="Yang Y."/>
        </authorList>
    </citation>
    <scope>NUCLEOTIDE SEQUENCE [LARGE SCALE GENOMIC DNA]</scope>
    <source>
        <strain evidence="3 4">YY2X</strain>
    </source>
</reference>
<keyword evidence="1" id="KW-0175">Coiled coil</keyword>